<gene>
    <name evidence="2" type="ORF">WMO24_05155</name>
</gene>
<dbReference type="Proteomes" id="UP001477672">
    <property type="component" value="Unassembled WGS sequence"/>
</dbReference>
<evidence type="ECO:0008006" key="4">
    <source>
        <dbReference type="Google" id="ProtNLM"/>
    </source>
</evidence>
<sequence>MKSFFKTTFSRLFSGIRLLLGALAFLPIVFYVIWVNYTVDCSGTFQGDQYLREVANMLLSGQDVVGYEQLNERQRDVMELIVNQMETAPDTIVLGSSRIMQMNTEIAQTESLFNCALTGADWYDLLGTFYLFDRLDKLPQTVIIGFDPWYLDTSPDSTDARSNKQLYAEFLSTRLGIPTEYEEQDPNEKWQALYSLSYFQGNIAYMMESKDGVKKPQPAEGDVFHQTTEVKRSDGSLLYSYDYRNRDQSDVDMDALGQTGNFFRMEEYEKPDSERLEILEKFLVYLQERDINVILVLTPYHPIVYGNALEKSDHYTGFFATEPALHRLADKLEIPIYGSYNPYAIPNTTSADFFDGIHVRGECIASYFPGVPQALENMANHVDVSLDYETTAEQAELRDSGLDEDSSLV</sequence>
<dbReference type="EMBL" id="JBBMFA010000069">
    <property type="protein sequence ID" value="MEQ2519821.1"/>
    <property type="molecule type" value="Genomic_DNA"/>
</dbReference>
<keyword evidence="1" id="KW-1133">Transmembrane helix</keyword>
<reference evidence="2 3" key="1">
    <citation type="submission" date="2024-03" db="EMBL/GenBank/DDBJ databases">
        <title>Human intestinal bacterial collection.</title>
        <authorList>
            <person name="Pauvert C."/>
            <person name="Hitch T.C.A."/>
            <person name="Clavel T."/>
        </authorList>
    </citation>
    <scope>NUCLEOTIDE SEQUENCE [LARGE SCALE GENOMIC DNA]</scope>
    <source>
        <strain evidence="2 3">CLA-JM-H11</strain>
    </source>
</reference>
<name>A0ABV1GDA6_9FIRM</name>
<comment type="caution">
    <text evidence="2">The sequence shown here is derived from an EMBL/GenBank/DDBJ whole genome shotgun (WGS) entry which is preliminary data.</text>
</comment>
<organism evidence="2 3">
    <name type="scientific">Ruthenibacterium intestinale</name>
    <dbReference type="NCBI Taxonomy" id="3133163"/>
    <lineage>
        <taxon>Bacteria</taxon>
        <taxon>Bacillati</taxon>
        <taxon>Bacillota</taxon>
        <taxon>Clostridia</taxon>
        <taxon>Eubacteriales</taxon>
        <taxon>Oscillospiraceae</taxon>
        <taxon>Ruthenibacterium</taxon>
    </lineage>
</organism>
<proteinExistence type="predicted"/>
<accession>A0ABV1GDA6</accession>
<keyword evidence="1" id="KW-0812">Transmembrane</keyword>
<feature type="transmembrane region" description="Helical" evidence="1">
    <location>
        <begin position="12"/>
        <end position="34"/>
    </location>
</feature>
<protein>
    <recommendedName>
        <fullName evidence="4">SGNH hydrolase-type esterase domain-containing protein</fullName>
    </recommendedName>
</protein>
<dbReference type="RefSeq" id="WP_349215256.1">
    <property type="nucleotide sequence ID" value="NZ_JBBMFA010000069.1"/>
</dbReference>
<evidence type="ECO:0000313" key="2">
    <source>
        <dbReference type="EMBL" id="MEQ2519821.1"/>
    </source>
</evidence>
<evidence type="ECO:0000313" key="3">
    <source>
        <dbReference type="Proteomes" id="UP001477672"/>
    </source>
</evidence>
<keyword evidence="3" id="KW-1185">Reference proteome</keyword>
<evidence type="ECO:0000256" key="1">
    <source>
        <dbReference type="SAM" id="Phobius"/>
    </source>
</evidence>
<keyword evidence="1" id="KW-0472">Membrane</keyword>